<dbReference type="HOGENOM" id="CLU_003025_0_0_1"/>
<evidence type="ECO:0000313" key="2">
    <source>
        <dbReference type="EMBL" id="CEJ86903.1"/>
    </source>
</evidence>
<feature type="region of interest" description="Disordered" evidence="1">
    <location>
        <begin position="461"/>
        <end position="544"/>
    </location>
</feature>
<feature type="region of interest" description="Disordered" evidence="1">
    <location>
        <begin position="234"/>
        <end position="443"/>
    </location>
</feature>
<feature type="compositionally biased region" description="Polar residues" evidence="1">
    <location>
        <begin position="1540"/>
        <end position="1552"/>
    </location>
</feature>
<sequence>MVDSKKVPPLPAPTETDTATPSELATDISRPGDDKSTYSLPEDGTPVTIKTRGHKANRSQTSLLIEYFEGGKVSASGSGTEERKPSVRVRLTPSKKGKGDHFQVTETKGSRKVSMTRRIPVDASSSPHDLDLPEGEDAHSMTSYASATEESNVSRNPIDIEIERGNRRRRPASPLIPSEERIAYMPGNPSEISAIPTDSFLDGTGPSGDVRDSTTRSKGDALAGAAIGAAAGAVAHEALRSSKTRSNERARVSDKSKKESSDKKKRSSKSRTSSGEYASEDVRSPRRRSSRSHQESNVSGVPDSSFVSTNPSATSQRSLDVRSVRSSASKASSINNPKLLETVEDAIRRLILPELSALKREQSKREGRRSSITSTGTGESREEGYSERRRSSSHRADGSKDSPRRERRNREARHEYDDDSLRSISRDSLGDDYTTASPRRSEGLLKAAAAGAVGLAAARGISSAMDSQDTSDRKHRERRRRRAESSRSSGLGEYGTEFDAADDPAPPMPLMSDINPSEVTRTSILSADTDRPHSAEEEILSRDMPEAIAAPISHLTATKPPIDFLPPMSIQHANVSQGDLTALPRGQDKFAEEYETDEFGRKVPMSQDNYYSQENTREPEYNDYPEDSYYNSYHTFQDVPPPLKYVPYQAGARGLSPIPSVSGYTEAGSEAPLPQRARSMQSTGDVMSSPGKSPNPQHEPRSMQSIDSIQLTPDMHKPSQQGEEYFPETAAGQQVRGGANANPNIIHPPFGVESAVASLVDGSMLEQSVVTGASGHEYHGAARDSFISAEDAARMDSRGVSPDKMSIDSRRDFLEDTRGTPEARSLAQSHEFSEYELDENGRKVAKTRQRHSPTASEAAITLGAVGAAAAAIKAAQMRQQAVAEGRAVESDFQPVGVARNRSFKERAREWKPRTTPTPSMDEMDYEEQPKMSASAVPDLNDPTPMFGYRDDDDLVTNPSVVGERLDGHAKEVDWEEHSGRITPTPKGYAEETYDKSGLGITAAAGAAAFGAAAGMAAHAARHDNIDDANDWRRTSEDRKRDTIITNPYEDTSPAQNPTLDDQFLERQLDDAYGAPYTGSPGMPHKYDEGYISNAANATPEPIAREKVADIGDLDHSLVAEDPFYTSKENNPRHLSGLSQGVASPFYDAAMGGGMDRIENQDIVALMQHLMVRDAQRSARDTEIVALLMNAALEMKNSFREMKELVQDTSDDVIFANVENTEKMEKAIQGAKPYPSTAARSLQSGSQAGTGEEVVKKKNLWKRALQGLSNKGTNDLTRIEDMLVQLLGEVNDLKAQNGQGPVRSSRAQSAEPLAGQDDRDQDSLDYDLDDAGTVRYTAQSGPPTARGTATRTFSDHRISTVPEHEEEYQYEDGQRTPKPTTAAKELLSPTYADEVPRGGSAPLDSSSHPGSGSNGGAAISADNTPKSEKGKKHKSSSSSAWFPKISRWSETTASSVGKAFRGSGTSKKGGKYEDYLPPSRSGSSLASYEDGYRHDPYGEDKLHTGFSNPSLIHEKLPQDVPHPTIPAFAISEDPKYKAHRNSVNLQHPQPRSGQTERHRTALEYSAQEYDSPQTPRSADWAGSATSLSRLPPNTNRYSTTSSAAARETDYALGSTQDAPPRPPKEPIESPHTQTPQKSVRISQLQKDSPAAHMSYESGYGSGTGTQVSHFTDRSPKFENRNLSTARGMPARRPSGPRAMTPKSPEDEAAREERRRKRDTFGTVASQDTDTF</sequence>
<feature type="compositionally biased region" description="Polar residues" evidence="1">
    <location>
        <begin position="1630"/>
        <end position="1645"/>
    </location>
</feature>
<feature type="region of interest" description="Disordered" evidence="1">
    <location>
        <begin position="1294"/>
        <end position="1730"/>
    </location>
</feature>
<feature type="compositionally biased region" description="Basic and acidic residues" evidence="1">
    <location>
        <begin position="379"/>
        <end position="429"/>
    </location>
</feature>
<feature type="region of interest" description="Disordered" evidence="1">
    <location>
        <begin position="657"/>
        <end position="702"/>
    </location>
</feature>
<feature type="region of interest" description="Disordered" evidence="1">
    <location>
        <begin position="1033"/>
        <end position="1058"/>
    </location>
</feature>
<feature type="compositionally biased region" description="Basic and acidic residues" evidence="1">
    <location>
        <begin position="1702"/>
        <end position="1711"/>
    </location>
</feature>
<protein>
    <submittedName>
        <fullName evidence="2">Uncharacterized protein</fullName>
    </submittedName>
</protein>
<keyword evidence="3" id="KW-1185">Reference proteome</keyword>
<accession>A0A0A1TD96</accession>
<feature type="compositionally biased region" description="Polar residues" evidence="1">
    <location>
        <begin position="1335"/>
        <end position="1351"/>
    </location>
</feature>
<feature type="compositionally biased region" description="Polar residues" evidence="1">
    <location>
        <begin position="514"/>
        <end position="526"/>
    </location>
</feature>
<feature type="compositionally biased region" description="Polar residues" evidence="1">
    <location>
        <begin position="1237"/>
        <end position="1248"/>
    </location>
</feature>
<dbReference type="EMBL" id="CDHN01000002">
    <property type="protein sequence ID" value="CEJ86903.1"/>
    <property type="molecule type" value="Genomic_DNA"/>
</dbReference>
<feature type="region of interest" description="Disordered" evidence="1">
    <location>
        <begin position="594"/>
        <end position="633"/>
    </location>
</feature>
<feature type="region of interest" description="Disordered" evidence="1">
    <location>
        <begin position="1"/>
        <end position="57"/>
    </location>
</feature>
<feature type="compositionally biased region" description="Basic and acidic residues" evidence="1">
    <location>
        <begin position="237"/>
        <end position="262"/>
    </location>
</feature>
<feature type="compositionally biased region" description="Basic residues" evidence="1">
    <location>
        <begin position="473"/>
        <end position="482"/>
    </location>
</feature>
<feature type="compositionally biased region" description="Polar residues" evidence="1">
    <location>
        <begin position="678"/>
        <end position="702"/>
    </location>
</feature>
<feature type="compositionally biased region" description="Basic and acidic residues" evidence="1">
    <location>
        <begin position="1489"/>
        <end position="1502"/>
    </location>
</feature>
<dbReference type="STRING" id="1531966.A0A0A1TD96"/>
<feature type="compositionally biased region" description="Low complexity" evidence="1">
    <location>
        <begin position="1435"/>
        <end position="1445"/>
    </location>
</feature>
<feature type="region of interest" description="Disordered" evidence="1">
    <location>
        <begin position="1229"/>
        <end position="1252"/>
    </location>
</feature>
<feature type="compositionally biased region" description="Basic and acidic residues" evidence="1">
    <location>
        <begin position="209"/>
        <end position="219"/>
    </location>
</feature>
<feature type="compositionally biased region" description="Polar residues" evidence="1">
    <location>
        <begin position="1043"/>
        <end position="1058"/>
    </location>
</feature>
<feature type="compositionally biased region" description="Low complexity" evidence="1">
    <location>
        <begin position="324"/>
        <end position="333"/>
    </location>
</feature>
<feature type="compositionally biased region" description="Basic and acidic residues" evidence="1">
    <location>
        <begin position="528"/>
        <end position="544"/>
    </location>
</feature>
<feature type="region of interest" description="Disordered" evidence="1">
    <location>
        <begin position="72"/>
        <end position="219"/>
    </location>
</feature>
<feature type="compositionally biased region" description="Polar residues" evidence="1">
    <location>
        <begin position="140"/>
        <end position="155"/>
    </location>
</feature>
<organism evidence="2 3">
    <name type="scientific">[Torrubiella] hemipterigena</name>
    <dbReference type="NCBI Taxonomy" id="1531966"/>
    <lineage>
        <taxon>Eukaryota</taxon>
        <taxon>Fungi</taxon>
        <taxon>Dikarya</taxon>
        <taxon>Ascomycota</taxon>
        <taxon>Pezizomycotina</taxon>
        <taxon>Sordariomycetes</taxon>
        <taxon>Hypocreomycetidae</taxon>
        <taxon>Hypocreales</taxon>
        <taxon>Clavicipitaceae</taxon>
        <taxon>Clavicipitaceae incertae sedis</taxon>
        <taxon>'Torrubiella' clade</taxon>
    </lineage>
</organism>
<feature type="compositionally biased region" description="Low complexity" evidence="1">
    <location>
        <begin position="1404"/>
        <end position="1420"/>
    </location>
</feature>
<dbReference type="PANTHER" id="PTHR42105:SF1">
    <property type="entry name" value="TRANSALDOLASE"/>
    <property type="match status" value="1"/>
</dbReference>
<feature type="compositionally biased region" description="Basic and acidic residues" evidence="1">
    <location>
        <begin position="128"/>
        <end position="139"/>
    </location>
</feature>
<evidence type="ECO:0000313" key="3">
    <source>
        <dbReference type="Proteomes" id="UP000039046"/>
    </source>
</evidence>
<feature type="compositionally biased region" description="Basic and acidic residues" evidence="1">
    <location>
        <begin position="805"/>
        <end position="821"/>
    </location>
</feature>
<feature type="compositionally biased region" description="Polar residues" evidence="1">
    <location>
        <begin position="1582"/>
        <end position="1602"/>
    </location>
</feature>
<evidence type="ECO:0000256" key="1">
    <source>
        <dbReference type="SAM" id="MobiDB-lite"/>
    </source>
</evidence>
<feature type="compositionally biased region" description="Polar residues" evidence="1">
    <location>
        <begin position="305"/>
        <end position="318"/>
    </location>
</feature>
<feature type="compositionally biased region" description="Basic and acidic residues" evidence="1">
    <location>
        <begin position="357"/>
        <end position="369"/>
    </location>
</feature>
<name>A0A0A1TD96_9HYPO</name>
<feature type="compositionally biased region" description="Basic and acidic residues" evidence="1">
    <location>
        <begin position="1669"/>
        <end position="1678"/>
    </location>
</feature>
<reference evidence="2 3" key="1">
    <citation type="journal article" date="2015" name="Genome Announc.">
        <title>Draft Genome Sequence and Gene Annotation of the Entomopathogenic Fungus Verticillium hemipterigenum.</title>
        <authorList>
            <person name="Horn F."/>
            <person name="Habel A."/>
            <person name="Scharf D.H."/>
            <person name="Dworschak J."/>
            <person name="Brakhage A.A."/>
            <person name="Guthke R."/>
            <person name="Hertweck C."/>
            <person name="Linde J."/>
        </authorList>
    </citation>
    <scope>NUCLEOTIDE SEQUENCE [LARGE SCALE GENOMIC DNA]</scope>
</reference>
<dbReference type="PANTHER" id="PTHR42105">
    <property type="entry name" value="DIM2-ASSOCIATED PROTEIN 1"/>
    <property type="match status" value="1"/>
</dbReference>
<feature type="compositionally biased region" description="Basic and acidic residues" evidence="1">
    <location>
        <begin position="1033"/>
        <end position="1042"/>
    </location>
</feature>
<feature type="compositionally biased region" description="Polar residues" evidence="1">
    <location>
        <begin position="1721"/>
        <end position="1730"/>
    </location>
</feature>
<dbReference type="Proteomes" id="UP000039046">
    <property type="component" value="Unassembled WGS sequence"/>
</dbReference>
<proteinExistence type="predicted"/>
<dbReference type="OrthoDB" id="5382102at2759"/>
<gene>
    <name evidence="2" type="ORF">VHEMI04241</name>
</gene>
<feature type="region of interest" description="Disordered" evidence="1">
    <location>
        <begin position="795"/>
        <end position="852"/>
    </location>
</feature>